<dbReference type="AlphaFoldDB" id="A0A1M7SCM3"/>
<evidence type="ECO:0000256" key="1">
    <source>
        <dbReference type="PROSITE-ProRule" id="PRU00169"/>
    </source>
</evidence>
<proteinExistence type="predicted"/>
<dbReference type="RefSeq" id="WP_072758502.1">
    <property type="nucleotide sequence ID" value="NZ_FRDJ01000003.1"/>
</dbReference>
<dbReference type="SMART" id="SM00850">
    <property type="entry name" value="LytTR"/>
    <property type="match status" value="1"/>
</dbReference>
<feature type="domain" description="HTH LytTR-type" evidence="3">
    <location>
        <begin position="134"/>
        <end position="238"/>
    </location>
</feature>
<dbReference type="OrthoDB" id="9809318at2"/>
<dbReference type="GO" id="GO:0003677">
    <property type="term" value="F:DNA binding"/>
    <property type="evidence" value="ECO:0007669"/>
    <property type="project" value="InterPro"/>
</dbReference>
<gene>
    <name evidence="4" type="ORF">SAMN02745226_00745</name>
</gene>
<dbReference type="Pfam" id="PF04397">
    <property type="entry name" value="LytTR"/>
    <property type="match status" value="1"/>
</dbReference>
<protein>
    <submittedName>
        <fullName evidence="4">Two component transcriptional regulator, LytTR family</fullName>
    </submittedName>
</protein>
<keyword evidence="1" id="KW-0597">Phosphoprotein</keyword>
<dbReference type="InterPro" id="IPR007492">
    <property type="entry name" value="LytTR_DNA-bd_dom"/>
</dbReference>
<dbReference type="InterPro" id="IPR046947">
    <property type="entry name" value="LytR-like"/>
</dbReference>
<evidence type="ECO:0000313" key="4">
    <source>
        <dbReference type="EMBL" id="SHN56221.1"/>
    </source>
</evidence>
<dbReference type="InterPro" id="IPR011006">
    <property type="entry name" value="CheY-like_superfamily"/>
</dbReference>
<name>A0A1M7SCM3_FERGO</name>
<dbReference type="SUPFAM" id="SSF52172">
    <property type="entry name" value="CheY-like"/>
    <property type="match status" value="1"/>
</dbReference>
<dbReference type="EMBL" id="FRDJ01000003">
    <property type="protein sequence ID" value="SHN56221.1"/>
    <property type="molecule type" value="Genomic_DNA"/>
</dbReference>
<evidence type="ECO:0000259" key="2">
    <source>
        <dbReference type="PROSITE" id="PS50110"/>
    </source>
</evidence>
<dbReference type="PROSITE" id="PS50930">
    <property type="entry name" value="HTH_LYTTR"/>
    <property type="match status" value="1"/>
</dbReference>
<evidence type="ECO:0000259" key="3">
    <source>
        <dbReference type="PROSITE" id="PS50930"/>
    </source>
</evidence>
<dbReference type="Gene3D" id="2.40.50.1020">
    <property type="entry name" value="LytTr DNA-binding domain"/>
    <property type="match status" value="1"/>
</dbReference>
<organism evidence="4 5">
    <name type="scientific">Fervidobacterium gondwanense DSM 13020</name>
    <dbReference type="NCBI Taxonomy" id="1121883"/>
    <lineage>
        <taxon>Bacteria</taxon>
        <taxon>Thermotogati</taxon>
        <taxon>Thermotogota</taxon>
        <taxon>Thermotogae</taxon>
        <taxon>Thermotogales</taxon>
        <taxon>Fervidobacteriaceae</taxon>
        <taxon>Fervidobacterium</taxon>
    </lineage>
</organism>
<dbReference type="InterPro" id="IPR001789">
    <property type="entry name" value="Sig_transdc_resp-reg_receiver"/>
</dbReference>
<dbReference type="STRING" id="1121883.SAMN02745226_00745"/>
<keyword evidence="5" id="KW-1185">Reference proteome</keyword>
<dbReference type="PANTHER" id="PTHR37299:SF1">
    <property type="entry name" value="STAGE 0 SPORULATION PROTEIN A HOMOLOG"/>
    <property type="match status" value="1"/>
</dbReference>
<dbReference type="GO" id="GO:0000156">
    <property type="term" value="F:phosphorelay response regulator activity"/>
    <property type="evidence" value="ECO:0007669"/>
    <property type="project" value="InterPro"/>
</dbReference>
<sequence length="240" mass="28035">MITCGIVDDDPVAIERVERLIGEIDSAFQIVFKATDCSEFVKCANLYKPDVLFLDINISEDTIFGHLERLNYEPHIVFITAYDEYLLKAFEEGAIDYILKPISKERLSKTIDRIKRLGLNRRPNEYYVRQILKLPVKQGESIILVDLKDIIYLEADDKTIKIFTEGETYETSTPLYTLEQKLPADKFVRIHKSYIVSVEHIVEVKKWFQNSYIIVLSDNTELKLSRNYQEEVFKRLGLKN</sequence>
<dbReference type="PANTHER" id="PTHR37299">
    <property type="entry name" value="TRANSCRIPTIONAL REGULATOR-RELATED"/>
    <property type="match status" value="1"/>
</dbReference>
<dbReference type="Gene3D" id="3.40.50.2300">
    <property type="match status" value="1"/>
</dbReference>
<dbReference type="PROSITE" id="PS50110">
    <property type="entry name" value="RESPONSE_REGULATORY"/>
    <property type="match status" value="1"/>
</dbReference>
<dbReference type="SMART" id="SM00448">
    <property type="entry name" value="REC"/>
    <property type="match status" value="1"/>
</dbReference>
<evidence type="ECO:0000313" key="5">
    <source>
        <dbReference type="Proteomes" id="UP000184207"/>
    </source>
</evidence>
<dbReference type="Proteomes" id="UP000184207">
    <property type="component" value="Unassembled WGS sequence"/>
</dbReference>
<feature type="modified residue" description="4-aspartylphosphate" evidence="1">
    <location>
        <position position="55"/>
    </location>
</feature>
<reference evidence="5" key="1">
    <citation type="submission" date="2016-12" db="EMBL/GenBank/DDBJ databases">
        <authorList>
            <person name="Varghese N."/>
            <person name="Submissions S."/>
        </authorList>
    </citation>
    <scope>NUCLEOTIDE SEQUENCE [LARGE SCALE GENOMIC DNA]</scope>
    <source>
        <strain evidence="5">DSM 13020</strain>
    </source>
</reference>
<feature type="domain" description="Response regulatory" evidence="2">
    <location>
        <begin position="3"/>
        <end position="115"/>
    </location>
</feature>
<dbReference type="Pfam" id="PF00072">
    <property type="entry name" value="Response_reg"/>
    <property type="match status" value="1"/>
</dbReference>
<accession>A0A1M7SCM3</accession>